<evidence type="ECO:0000313" key="2">
    <source>
        <dbReference type="Proteomes" id="UP000801864"/>
    </source>
</evidence>
<protein>
    <recommendedName>
        <fullName evidence="3">Ankyrin repeat protein</fullName>
    </recommendedName>
</protein>
<evidence type="ECO:0000313" key="1">
    <source>
        <dbReference type="EMBL" id="KAF3066196.1"/>
    </source>
</evidence>
<dbReference type="Gene3D" id="1.25.40.20">
    <property type="entry name" value="Ankyrin repeat-containing domain"/>
    <property type="match status" value="1"/>
</dbReference>
<organism evidence="1 2">
    <name type="scientific">Trichoderma lentiforme</name>
    <dbReference type="NCBI Taxonomy" id="1567552"/>
    <lineage>
        <taxon>Eukaryota</taxon>
        <taxon>Fungi</taxon>
        <taxon>Dikarya</taxon>
        <taxon>Ascomycota</taxon>
        <taxon>Pezizomycotina</taxon>
        <taxon>Sordariomycetes</taxon>
        <taxon>Hypocreomycetidae</taxon>
        <taxon>Hypocreales</taxon>
        <taxon>Hypocreaceae</taxon>
        <taxon>Trichoderma</taxon>
    </lineage>
</organism>
<dbReference type="SUPFAM" id="SSF48403">
    <property type="entry name" value="Ankyrin repeat"/>
    <property type="match status" value="1"/>
</dbReference>
<sequence length="104" mass="11538">MDILTCAVSSNDQETVKQMLEEASINADVPTKVKIYLQSPPLLNLNMRSFMGQTAFHRALLKGKPQIAELLLTWSGYLEEHKDGHGKPPLILCLTKTAGLKDMT</sequence>
<dbReference type="Proteomes" id="UP000801864">
    <property type="component" value="Unassembled WGS sequence"/>
</dbReference>
<reference evidence="1 2" key="1">
    <citation type="submission" date="2018-06" db="EMBL/GenBank/DDBJ databases">
        <title>Genome analysis of cellulolytic fungus Trichoderma lentiforme CFAM-422.</title>
        <authorList>
            <person name="Steindorff A.S."/>
            <person name="Formighieri E.F."/>
            <person name="Midorikawa G.E.O."/>
            <person name="Tamietti M.S."/>
            <person name="Ramos E.Z."/>
            <person name="Silva A.S."/>
            <person name="Bon E.P.S."/>
            <person name="Mendes T.D."/>
            <person name="Damaso M.C.T."/>
            <person name="Favaro L.C.L."/>
        </authorList>
    </citation>
    <scope>NUCLEOTIDE SEQUENCE [LARGE SCALE GENOMIC DNA]</scope>
    <source>
        <strain evidence="1 2">CFAM-422</strain>
    </source>
</reference>
<proteinExistence type="predicted"/>
<evidence type="ECO:0008006" key="3">
    <source>
        <dbReference type="Google" id="ProtNLM"/>
    </source>
</evidence>
<comment type="caution">
    <text evidence="1">The sequence shown here is derived from an EMBL/GenBank/DDBJ whole genome shotgun (WGS) entry which is preliminary data.</text>
</comment>
<gene>
    <name evidence="1" type="ORF">CFAM422_009467</name>
</gene>
<name>A0A9P4XAR3_9HYPO</name>
<dbReference type="EMBL" id="QLNT01000017">
    <property type="protein sequence ID" value="KAF3066196.1"/>
    <property type="molecule type" value="Genomic_DNA"/>
</dbReference>
<dbReference type="InterPro" id="IPR036770">
    <property type="entry name" value="Ankyrin_rpt-contain_sf"/>
</dbReference>
<dbReference type="AlphaFoldDB" id="A0A9P4XAR3"/>
<keyword evidence="2" id="KW-1185">Reference proteome</keyword>
<accession>A0A9P4XAR3</accession>